<sequence length="154" mass="17550">MIQVTRKSLRLVSLVIVVVSLSFILATRKLPYFCVEPTDGELVDLALDYIVEAQTGSVSGLVPEGQRYQLRLITFPDRQAFLDANPECCEVFTRQAVAEHISPAQRDRSNYSGSVRIRATYKVRTNSNQEFYPHNTYTNTRVVHVDKCRQIINL</sequence>
<accession>A0ABZ2HHK2</accession>
<protein>
    <submittedName>
        <fullName evidence="1">Uncharacterized protein</fullName>
    </submittedName>
</protein>
<proteinExistence type="predicted"/>
<dbReference type="EMBL" id="CP146069">
    <property type="protein sequence ID" value="WWR47516.1"/>
    <property type="molecule type" value="Genomic_DNA"/>
</dbReference>
<keyword evidence="2" id="KW-1185">Reference proteome</keyword>
<reference evidence="1 2" key="1">
    <citation type="submission" date="2023-10" db="EMBL/GenBank/DDBJ databases">
        <title>Roseovarius strain S88 nov., isolated from a marine algae.</title>
        <authorList>
            <person name="Lee M.W."/>
            <person name="Lee J.K."/>
            <person name="Kim J.M."/>
            <person name="Choi D.G."/>
            <person name="Baek J.H."/>
            <person name="Bayburt H."/>
            <person name="Jung J.J."/>
            <person name="Han D.M."/>
            <person name="Jeon C.O."/>
        </authorList>
    </citation>
    <scope>NUCLEOTIDE SEQUENCE [LARGE SCALE GENOMIC DNA]</scope>
    <source>
        <strain evidence="1 2">S88</strain>
    </source>
</reference>
<organism evidence="1 2">
    <name type="scientific">Roseovarius phycicola</name>
    <dbReference type="NCBI Taxonomy" id="3080976"/>
    <lineage>
        <taxon>Bacteria</taxon>
        <taxon>Pseudomonadati</taxon>
        <taxon>Pseudomonadota</taxon>
        <taxon>Alphaproteobacteria</taxon>
        <taxon>Rhodobacterales</taxon>
        <taxon>Roseobacteraceae</taxon>
        <taxon>Roseovarius</taxon>
    </lineage>
</organism>
<evidence type="ECO:0000313" key="1">
    <source>
        <dbReference type="EMBL" id="WWR47516.1"/>
    </source>
</evidence>
<evidence type="ECO:0000313" key="2">
    <source>
        <dbReference type="Proteomes" id="UP001364156"/>
    </source>
</evidence>
<gene>
    <name evidence="1" type="ORF">RZ517_04900</name>
</gene>
<dbReference type="Proteomes" id="UP001364156">
    <property type="component" value="Chromosome"/>
</dbReference>
<name>A0ABZ2HHK2_9RHOB</name>